<gene>
    <name evidence="2" type="ORF">IV74_GL001033</name>
</gene>
<dbReference type="RefSeq" id="WP_051915596.1">
    <property type="nucleotide sequence ID" value="NZ_JQLO01000001.1"/>
</dbReference>
<dbReference type="EMBL" id="JQBS01000001">
    <property type="protein sequence ID" value="KRN57778.1"/>
    <property type="molecule type" value="Genomic_DNA"/>
</dbReference>
<sequence length="68" mass="7785">MMEVGNVMGGISSLGGFAFQIRVFLYYLLNLDENEMIEFEAIDDINVSKIESLNIDKYEISFISKIKK</sequence>
<feature type="transmembrane region" description="Helical" evidence="1">
    <location>
        <begin position="6"/>
        <end position="29"/>
    </location>
</feature>
<accession>A0A0R2HY94</accession>
<protein>
    <submittedName>
        <fullName evidence="2">Uncharacterized protein</fullName>
    </submittedName>
</protein>
<evidence type="ECO:0000313" key="2">
    <source>
        <dbReference type="EMBL" id="KRN57778.1"/>
    </source>
</evidence>
<keyword evidence="1" id="KW-0812">Transmembrane</keyword>
<evidence type="ECO:0000256" key="1">
    <source>
        <dbReference type="SAM" id="Phobius"/>
    </source>
</evidence>
<proteinExistence type="predicted"/>
<dbReference type="PATRIC" id="fig|1449336.4.peg.1058"/>
<keyword evidence="1" id="KW-1133">Transmembrane helix</keyword>
<name>A0A0R2HY94_CARDV</name>
<evidence type="ECO:0000313" key="3">
    <source>
        <dbReference type="Proteomes" id="UP000051658"/>
    </source>
</evidence>
<keyword evidence="1" id="KW-0472">Membrane</keyword>
<dbReference type="Proteomes" id="UP000051658">
    <property type="component" value="Unassembled WGS sequence"/>
</dbReference>
<keyword evidence="3" id="KW-1185">Reference proteome</keyword>
<organism evidence="2 3">
    <name type="scientific">Carnobacterium divergens DSM 20623</name>
    <dbReference type="NCBI Taxonomy" id="1449336"/>
    <lineage>
        <taxon>Bacteria</taxon>
        <taxon>Bacillati</taxon>
        <taxon>Bacillota</taxon>
        <taxon>Bacilli</taxon>
        <taxon>Lactobacillales</taxon>
        <taxon>Carnobacteriaceae</taxon>
        <taxon>Carnobacterium</taxon>
    </lineage>
</organism>
<reference evidence="2 3" key="1">
    <citation type="journal article" date="2015" name="Genome Announc.">
        <title>Expanding the biotechnology potential of lactobacilli through comparative genomics of 213 strains and associated genera.</title>
        <authorList>
            <person name="Sun Z."/>
            <person name="Harris H.M."/>
            <person name="McCann A."/>
            <person name="Guo C."/>
            <person name="Argimon S."/>
            <person name="Zhang W."/>
            <person name="Yang X."/>
            <person name="Jeffery I.B."/>
            <person name="Cooney J.C."/>
            <person name="Kagawa T.F."/>
            <person name="Liu W."/>
            <person name="Song Y."/>
            <person name="Salvetti E."/>
            <person name="Wrobel A."/>
            <person name="Rasinkangas P."/>
            <person name="Parkhill J."/>
            <person name="Rea M.C."/>
            <person name="O'Sullivan O."/>
            <person name="Ritari J."/>
            <person name="Douillard F.P."/>
            <person name="Paul Ross R."/>
            <person name="Yang R."/>
            <person name="Briner A.E."/>
            <person name="Felis G.E."/>
            <person name="de Vos W.M."/>
            <person name="Barrangou R."/>
            <person name="Klaenhammer T.R."/>
            <person name="Caufield P.W."/>
            <person name="Cui Y."/>
            <person name="Zhang H."/>
            <person name="O'Toole P.W."/>
        </authorList>
    </citation>
    <scope>NUCLEOTIDE SEQUENCE [LARGE SCALE GENOMIC DNA]</scope>
    <source>
        <strain evidence="2 3">DSM 20623</strain>
    </source>
</reference>
<dbReference type="AlphaFoldDB" id="A0A0R2HY94"/>
<comment type="caution">
    <text evidence="2">The sequence shown here is derived from an EMBL/GenBank/DDBJ whole genome shotgun (WGS) entry which is preliminary data.</text>
</comment>